<proteinExistence type="predicted"/>
<dbReference type="Gene3D" id="1.50.10.100">
    <property type="entry name" value="Chondroitin AC/alginate lyase"/>
    <property type="match status" value="1"/>
</dbReference>
<evidence type="ECO:0000256" key="1">
    <source>
        <dbReference type="ARBA" id="ARBA00004196"/>
    </source>
</evidence>
<dbReference type="PROSITE" id="PS51257">
    <property type="entry name" value="PROKAR_LIPOPROTEIN"/>
    <property type="match status" value="1"/>
</dbReference>
<sequence>MKTKSFFSLIVFVFLSCIKVAAYTERNFLQHVAAQESLAECLVLNQKWVQYPSYKDREGWSRFLGEYRDEIIKNGESLLGYTWKVVKATDYLEFERSGNREIMERPFDDNNQAIVRLMLAELAEGRGRFIDQLINGVFHTCEMTSWALSAHLVTQPTHRALPTPIYPLIDLTAGDLGSLLSWVYYFMHEEFDKIDPEISRRLYRELDERIMKPYLNNDSFWWLAANYKGQMVNNWNPWCNSNCLMTFMLLENDVDRLSKAVSRSMQSVDKFLNYVHSDGACEEGPSYWGHASGKCLDYLVLLNRITGGKISIFDNPQIKAMGEYIARSYVGNGWVVNFADASAKGGGDPYLIYRYGKAVKSDILKQFASMQNKGSKISFRGRDLFRILEAFLVEDELCAYQEAYTGVSYTWYPETEFCYVRNKKAFFAAKGGYNDESHNHNDAGSFSLWVNNMPVIIDAGVGTYTRQTFSSERYTIWTMQSNYHNLPMINGVPQKYGRQYKATEVKATKNSFSANIATAYPDEAGVKKWIRSYTMKSDALMISDRFELNEIKKENVINFLSWGDIIIKDGVIEISVNGVKGTLKYDTKMFKVKKKCVKLTDKKLSSVWGAEVYRLSFIAKEKEQKGCYTFTISF</sequence>
<protein>
    <submittedName>
        <fullName evidence="3">Heparinase</fullName>
    </submittedName>
</protein>
<comment type="subcellular location">
    <subcellularLocation>
        <location evidence="1">Cell envelope</location>
    </subcellularLocation>
</comment>
<dbReference type="EMBL" id="QRHQ01000041">
    <property type="protein sequence ID" value="RHF86820.1"/>
    <property type="molecule type" value="Genomic_DNA"/>
</dbReference>
<gene>
    <name evidence="3" type="ORF">DW653_14775</name>
</gene>
<evidence type="ECO:0000313" key="4">
    <source>
        <dbReference type="Proteomes" id="UP000283485"/>
    </source>
</evidence>
<dbReference type="SUPFAM" id="SSF48230">
    <property type="entry name" value="Chondroitin AC/alginate lyase"/>
    <property type="match status" value="1"/>
</dbReference>
<name>A0A414R1C0_9BACT</name>
<accession>A0A414R1C0</accession>
<dbReference type="RefSeq" id="WP_118212147.1">
    <property type="nucleotide sequence ID" value="NZ_JAQDLO010000014.1"/>
</dbReference>
<reference evidence="3 4" key="1">
    <citation type="submission" date="2018-08" db="EMBL/GenBank/DDBJ databases">
        <title>A genome reference for cultivated species of the human gut microbiota.</title>
        <authorList>
            <person name="Zou Y."/>
            <person name="Xue W."/>
            <person name="Luo G."/>
        </authorList>
    </citation>
    <scope>NUCLEOTIDE SEQUENCE [LARGE SCALE GENOMIC DNA]</scope>
    <source>
        <strain evidence="3 4">AM23-23</strain>
    </source>
</reference>
<feature type="domain" description="Heparinase II/III-like C-terminal" evidence="2">
    <location>
        <begin position="411"/>
        <end position="547"/>
    </location>
</feature>
<comment type="caution">
    <text evidence="3">The sequence shown here is derived from an EMBL/GenBank/DDBJ whole genome shotgun (WGS) entry which is preliminary data.</text>
</comment>
<dbReference type="AlphaFoldDB" id="A0A414R1C0"/>
<dbReference type="InterPro" id="IPR012480">
    <property type="entry name" value="Hepar_II_III_C"/>
</dbReference>
<dbReference type="Proteomes" id="UP000283485">
    <property type="component" value="Unassembled WGS sequence"/>
</dbReference>
<dbReference type="GO" id="GO:0016829">
    <property type="term" value="F:lyase activity"/>
    <property type="evidence" value="ECO:0007669"/>
    <property type="project" value="InterPro"/>
</dbReference>
<evidence type="ECO:0000259" key="2">
    <source>
        <dbReference type="Pfam" id="PF07940"/>
    </source>
</evidence>
<dbReference type="InterPro" id="IPR008929">
    <property type="entry name" value="Chondroitin_lyas"/>
</dbReference>
<evidence type="ECO:0000313" key="3">
    <source>
        <dbReference type="EMBL" id="RHF86820.1"/>
    </source>
</evidence>
<dbReference type="Gene3D" id="2.70.98.70">
    <property type="match status" value="1"/>
</dbReference>
<dbReference type="GO" id="GO:0030313">
    <property type="term" value="C:cell envelope"/>
    <property type="evidence" value="ECO:0007669"/>
    <property type="project" value="UniProtKB-SubCell"/>
</dbReference>
<dbReference type="Pfam" id="PF07940">
    <property type="entry name" value="Hepar_II_III_C"/>
    <property type="match status" value="1"/>
</dbReference>
<organism evidence="3 4">
    <name type="scientific">Phocaeicola plebeius</name>
    <dbReference type="NCBI Taxonomy" id="310297"/>
    <lineage>
        <taxon>Bacteria</taxon>
        <taxon>Pseudomonadati</taxon>
        <taxon>Bacteroidota</taxon>
        <taxon>Bacteroidia</taxon>
        <taxon>Bacteroidales</taxon>
        <taxon>Bacteroidaceae</taxon>
        <taxon>Phocaeicola</taxon>
    </lineage>
</organism>